<accession>A0A0E9PYU9</accession>
<sequence>MTFCFLTSCLGALSGSFLFLFHF</sequence>
<name>A0A0E9PYU9_ANGAN</name>
<dbReference type="AlphaFoldDB" id="A0A0E9PYU9"/>
<reference evidence="1" key="1">
    <citation type="submission" date="2014-11" db="EMBL/GenBank/DDBJ databases">
        <authorList>
            <person name="Amaro Gonzalez C."/>
        </authorList>
    </citation>
    <scope>NUCLEOTIDE SEQUENCE</scope>
</reference>
<organism evidence="1">
    <name type="scientific">Anguilla anguilla</name>
    <name type="common">European freshwater eel</name>
    <name type="synonym">Muraena anguilla</name>
    <dbReference type="NCBI Taxonomy" id="7936"/>
    <lineage>
        <taxon>Eukaryota</taxon>
        <taxon>Metazoa</taxon>
        <taxon>Chordata</taxon>
        <taxon>Craniata</taxon>
        <taxon>Vertebrata</taxon>
        <taxon>Euteleostomi</taxon>
        <taxon>Actinopterygii</taxon>
        <taxon>Neopterygii</taxon>
        <taxon>Teleostei</taxon>
        <taxon>Anguilliformes</taxon>
        <taxon>Anguillidae</taxon>
        <taxon>Anguilla</taxon>
    </lineage>
</organism>
<evidence type="ECO:0000313" key="1">
    <source>
        <dbReference type="EMBL" id="JAH09230.1"/>
    </source>
</evidence>
<protein>
    <submittedName>
        <fullName evidence="1">Uncharacterized protein</fullName>
    </submittedName>
</protein>
<dbReference type="EMBL" id="GBXM01099347">
    <property type="protein sequence ID" value="JAH09230.1"/>
    <property type="molecule type" value="Transcribed_RNA"/>
</dbReference>
<proteinExistence type="predicted"/>
<reference evidence="1" key="2">
    <citation type="journal article" date="2015" name="Fish Shellfish Immunol.">
        <title>Early steps in the European eel (Anguilla anguilla)-Vibrio vulnificus interaction in the gills: Role of the RtxA13 toxin.</title>
        <authorList>
            <person name="Callol A."/>
            <person name="Pajuelo D."/>
            <person name="Ebbesson L."/>
            <person name="Teles M."/>
            <person name="MacKenzie S."/>
            <person name="Amaro C."/>
        </authorList>
    </citation>
    <scope>NUCLEOTIDE SEQUENCE</scope>
</reference>